<dbReference type="Proteomes" id="UP000295443">
    <property type="component" value="Unassembled WGS sequence"/>
</dbReference>
<dbReference type="OrthoDB" id="8536525at2"/>
<dbReference type="PANTHER" id="PTHR33507:SF3">
    <property type="entry name" value="INNER MEMBRANE PROTEIN YBBJ"/>
    <property type="match status" value="1"/>
</dbReference>
<keyword evidence="1" id="KW-0812">Transmembrane</keyword>
<dbReference type="EMBL" id="SJZB01000014">
    <property type="protein sequence ID" value="TCJ17132.1"/>
    <property type="molecule type" value="Genomic_DNA"/>
</dbReference>
<dbReference type="InterPro" id="IPR052165">
    <property type="entry name" value="Membrane_assoc_protease"/>
</dbReference>
<evidence type="ECO:0000313" key="2">
    <source>
        <dbReference type="EMBL" id="TCJ17132.1"/>
    </source>
</evidence>
<keyword evidence="1" id="KW-1133">Transmembrane helix</keyword>
<proteinExistence type="predicted"/>
<evidence type="ECO:0000256" key="1">
    <source>
        <dbReference type="SAM" id="Phobius"/>
    </source>
</evidence>
<keyword evidence="3" id="KW-1185">Reference proteome</keyword>
<sequence length="147" mass="16009">MELAWWHWLVMGMVLVALEMLVPTFFLMWFGLGALLVGVVVLFATPGFAAQLVLWAVASLAMMGIWIKWFKVPDRNRAGQAKEGVIGIAGLLTRPVTDLGQGEILFQRPVLGSDRWPVVADNPIPAGAKAKVVDVLGQTLKVERMGG</sequence>
<dbReference type="GO" id="GO:0005886">
    <property type="term" value="C:plasma membrane"/>
    <property type="evidence" value="ECO:0007669"/>
    <property type="project" value="TreeGrafter"/>
</dbReference>
<reference evidence="2 3" key="1">
    <citation type="submission" date="2019-03" db="EMBL/GenBank/DDBJ databases">
        <title>Genome sequence of Thiobacillaceae bacterium LSR1, a sulfur-oxidizing bacterium isolated from freshwater sediment.</title>
        <authorList>
            <person name="Li S."/>
        </authorList>
    </citation>
    <scope>NUCLEOTIDE SEQUENCE [LARGE SCALE GENOMIC DNA]</scope>
    <source>
        <strain evidence="2 3">LSR1</strain>
    </source>
</reference>
<keyword evidence="1" id="KW-0472">Membrane</keyword>
<evidence type="ECO:0000313" key="3">
    <source>
        <dbReference type="Proteomes" id="UP000295443"/>
    </source>
</evidence>
<dbReference type="InterPro" id="IPR012340">
    <property type="entry name" value="NA-bd_OB-fold"/>
</dbReference>
<protein>
    <submittedName>
        <fullName evidence="2">NfeD family protein</fullName>
    </submittedName>
</protein>
<gene>
    <name evidence="2" type="ORF">EZJ19_04065</name>
</gene>
<name>A0A4V2NWF4_9PROT</name>
<dbReference type="PANTHER" id="PTHR33507">
    <property type="entry name" value="INNER MEMBRANE PROTEIN YBBJ"/>
    <property type="match status" value="1"/>
</dbReference>
<dbReference type="Gene3D" id="2.40.50.140">
    <property type="entry name" value="Nucleic acid-binding proteins"/>
    <property type="match status" value="1"/>
</dbReference>
<organism evidence="2 3">
    <name type="scientific">Parasulfuritortus cantonensis</name>
    <dbReference type="NCBI Taxonomy" id="2528202"/>
    <lineage>
        <taxon>Bacteria</taxon>
        <taxon>Pseudomonadati</taxon>
        <taxon>Pseudomonadota</taxon>
        <taxon>Betaproteobacteria</taxon>
        <taxon>Nitrosomonadales</taxon>
        <taxon>Thiobacillaceae</taxon>
        <taxon>Parasulfuritortus</taxon>
    </lineage>
</organism>
<accession>A0A4V2NWF4</accession>
<feature type="transmembrane region" description="Helical" evidence="1">
    <location>
        <begin position="52"/>
        <end position="70"/>
    </location>
</feature>
<dbReference type="AlphaFoldDB" id="A0A4V2NWF4"/>
<comment type="caution">
    <text evidence="2">The sequence shown here is derived from an EMBL/GenBank/DDBJ whole genome shotgun (WGS) entry which is preliminary data.</text>
</comment>
<feature type="transmembrane region" description="Helical" evidence="1">
    <location>
        <begin position="27"/>
        <end position="46"/>
    </location>
</feature>
<dbReference type="RefSeq" id="WP_131445015.1">
    <property type="nucleotide sequence ID" value="NZ_SJZB01000014.1"/>
</dbReference>